<dbReference type="Gene3D" id="3.40.50.1110">
    <property type="entry name" value="SGNH hydrolase"/>
    <property type="match status" value="2"/>
</dbReference>
<dbReference type="SUPFAM" id="SSF49785">
    <property type="entry name" value="Galactose-binding domain-like"/>
    <property type="match status" value="1"/>
</dbReference>
<dbReference type="InterPro" id="IPR005181">
    <property type="entry name" value="SASA"/>
</dbReference>
<evidence type="ECO:0000313" key="4">
    <source>
        <dbReference type="Proteomes" id="UP000324973"/>
    </source>
</evidence>
<organism evidence="3 4">
    <name type="scientific">Luteimonas viscosa</name>
    <dbReference type="NCBI Taxonomy" id="1132694"/>
    <lineage>
        <taxon>Bacteria</taxon>
        <taxon>Pseudomonadati</taxon>
        <taxon>Pseudomonadota</taxon>
        <taxon>Gammaproteobacteria</taxon>
        <taxon>Lysobacterales</taxon>
        <taxon>Lysobacteraceae</taxon>
        <taxon>Luteimonas</taxon>
    </lineage>
</organism>
<comment type="caution">
    <text evidence="3">The sequence shown here is derived from an EMBL/GenBank/DDBJ whole genome shotgun (WGS) entry which is preliminary data.</text>
</comment>
<dbReference type="InterPro" id="IPR039329">
    <property type="entry name" value="SIAE"/>
</dbReference>
<gene>
    <name evidence="3" type="ORF">FZO89_03550</name>
</gene>
<dbReference type="GO" id="GO:0005975">
    <property type="term" value="P:carbohydrate metabolic process"/>
    <property type="evidence" value="ECO:0007669"/>
    <property type="project" value="InterPro"/>
</dbReference>
<dbReference type="AlphaFoldDB" id="A0A5D4XMR0"/>
<dbReference type="Gene3D" id="2.60.40.10">
    <property type="entry name" value="Immunoglobulins"/>
    <property type="match status" value="1"/>
</dbReference>
<protein>
    <submittedName>
        <fullName evidence="3">9-O-acetylesterase</fullName>
    </submittedName>
</protein>
<dbReference type="InterPro" id="IPR008979">
    <property type="entry name" value="Galactose-bd-like_sf"/>
</dbReference>
<accession>A0A5D4XMR0</accession>
<evidence type="ECO:0000256" key="1">
    <source>
        <dbReference type="ARBA" id="ARBA00022801"/>
    </source>
</evidence>
<dbReference type="OrthoDB" id="9795554at2"/>
<feature type="domain" description="Sialate O-acetylesterase" evidence="2">
    <location>
        <begin position="468"/>
        <end position="595"/>
    </location>
</feature>
<evidence type="ECO:0000259" key="2">
    <source>
        <dbReference type="Pfam" id="PF03629"/>
    </source>
</evidence>
<dbReference type="Proteomes" id="UP000324973">
    <property type="component" value="Unassembled WGS sequence"/>
</dbReference>
<dbReference type="Pfam" id="PF03629">
    <property type="entry name" value="SASA"/>
    <property type="match status" value="1"/>
</dbReference>
<dbReference type="PANTHER" id="PTHR22901">
    <property type="entry name" value="SIALATE O-ACETYLESTERASE"/>
    <property type="match status" value="1"/>
</dbReference>
<dbReference type="PANTHER" id="PTHR22901:SF0">
    <property type="entry name" value="SIALATE O-ACETYLESTERASE"/>
    <property type="match status" value="1"/>
</dbReference>
<keyword evidence="1" id="KW-0378">Hydrolase</keyword>
<reference evidence="3 4" key="1">
    <citation type="submission" date="2019-08" db="EMBL/GenBank/DDBJ databases">
        <title>Luteimonas viscosus sp. nov., isolated from soil of a sunflower field.</title>
        <authorList>
            <person name="Jianli Z."/>
            <person name="Ying Z."/>
        </authorList>
    </citation>
    <scope>NUCLEOTIDE SEQUENCE [LARGE SCALE GENOMIC DNA]</scope>
    <source>
        <strain evidence="3 4">XBU10</strain>
    </source>
</reference>
<keyword evidence="4" id="KW-1185">Reference proteome</keyword>
<dbReference type="InterPro" id="IPR013783">
    <property type="entry name" value="Ig-like_fold"/>
</dbReference>
<name>A0A5D4XMR0_9GAMM</name>
<sequence length="708" mass="75421">MVARCQHRLLPDVLRPAAARGRGAAAGIPRVLQVARVPPCAGGHAVILASASARGARALLAGLAVALTVLAAPAVSADAAPPLLHPVFDDHAVLQRDRPLRVYGQASAGETVRVEFAGKRARARAGDDGRWEAELPALSAGGPHALVVSAGDRTQRVSDLLVGDVWLCSGQSNMELQVWRALDARAEIAGAGNDRIRMFTVPQVSDVVPKVAFSEAVEWQPVNPETVREFSASCYFFARELQKQVDVPMGLIDASWGGSRIQAWTSGEALRTLGDYDAELDVLGRYADDAVVAVGDWGTLWQDWWAAREGIDADDRPWATGDVAGPWRDAPEQLGAWERWGVPELADFNGMVWYRTTVELDAAQAAQGATLVLGPADEIDMTWVNGRGVGSTYGAGAGREYALPAGLLQAGENTIVVNVLDTYRDGGLAGPATAHALRLADGSQVPLDGGWRYRVVPPELGTPPRAPWQSAAGLSTLYNGMIAPIGRYGLRGALWYQGESNTFEHDRYADLLRALRSDWRSRFGDDLPLLVVQLANYGAAPTAPVESDWAGLRESQRAVAAEDRNTGLAVTIDIGDRYDIHPTNKQELGRRLARVARHVVYGESLPPSGPVPASTSRNGDAVMVRFGDVGDGLVAYGADGPIGFELCGADAGSCRYAQAELSGDRVILRAPGAGDATRVRYCWADSPVCTLFDGAGLPAGPFERPVTP</sequence>
<proteinExistence type="predicted"/>
<dbReference type="GO" id="GO:0001681">
    <property type="term" value="F:sialate O-acetylesterase activity"/>
    <property type="evidence" value="ECO:0007669"/>
    <property type="project" value="InterPro"/>
</dbReference>
<dbReference type="SUPFAM" id="SSF52266">
    <property type="entry name" value="SGNH hydrolase"/>
    <property type="match status" value="1"/>
</dbReference>
<dbReference type="GO" id="GO:0004553">
    <property type="term" value="F:hydrolase activity, hydrolyzing O-glycosyl compounds"/>
    <property type="evidence" value="ECO:0007669"/>
    <property type="project" value="InterPro"/>
</dbReference>
<evidence type="ECO:0000313" key="3">
    <source>
        <dbReference type="EMBL" id="TYT25414.1"/>
    </source>
</evidence>
<dbReference type="InterPro" id="IPR036514">
    <property type="entry name" value="SGNH_hydro_sf"/>
</dbReference>
<dbReference type="EMBL" id="VTFT01000001">
    <property type="protein sequence ID" value="TYT25414.1"/>
    <property type="molecule type" value="Genomic_DNA"/>
</dbReference>